<name>W7TWL4_9STRA</name>
<evidence type="ECO:0000313" key="3">
    <source>
        <dbReference type="Proteomes" id="UP000019335"/>
    </source>
</evidence>
<dbReference type="PANTHER" id="PTHR12480">
    <property type="entry name" value="ARGININE DEMETHYLASE AND LYSYL-HYDROXYLASE JMJD"/>
    <property type="match status" value="1"/>
</dbReference>
<dbReference type="InterPro" id="IPR050910">
    <property type="entry name" value="JMJD6_ArgDemeth/LysHydrox"/>
</dbReference>
<dbReference type="PANTHER" id="PTHR12480:SF6">
    <property type="entry name" value="2-OXOGLUTARATE AND IRON-DEPENDENT OXYGENASE JMJD4"/>
    <property type="match status" value="1"/>
</dbReference>
<dbReference type="GO" id="GO:0016706">
    <property type="term" value="F:2-oxoglutarate-dependent dioxygenase activity"/>
    <property type="evidence" value="ECO:0007669"/>
    <property type="project" value="TreeGrafter"/>
</dbReference>
<reference evidence="2 3" key="1">
    <citation type="journal article" date="2014" name="Mol. Plant">
        <title>Chromosome Scale Genome Assembly and Transcriptome Profiling of Nannochloropsis gaditana in Nitrogen Depletion.</title>
        <authorList>
            <person name="Corteggiani Carpinelli E."/>
            <person name="Telatin A."/>
            <person name="Vitulo N."/>
            <person name="Forcato C."/>
            <person name="D'Angelo M."/>
            <person name="Schiavon R."/>
            <person name="Vezzi A."/>
            <person name="Giacometti G.M."/>
            <person name="Morosinotto T."/>
            <person name="Valle G."/>
        </authorList>
    </citation>
    <scope>NUCLEOTIDE SEQUENCE [LARGE SCALE GENOMIC DNA]</scope>
    <source>
        <strain evidence="2 3">B-31</strain>
    </source>
</reference>
<dbReference type="GO" id="GO:0043565">
    <property type="term" value="F:sequence-specific DNA binding"/>
    <property type="evidence" value="ECO:0007669"/>
    <property type="project" value="TreeGrafter"/>
</dbReference>
<protein>
    <submittedName>
        <fullName evidence="2">F-box protein</fullName>
    </submittedName>
</protein>
<accession>W7TWL4</accession>
<dbReference type="OrthoDB" id="47110at2759"/>
<dbReference type="AlphaFoldDB" id="W7TWL4"/>
<dbReference type="GO" id="GO:0005737">
    <property type="term" value="C:cytoplasm"/>
    <property type="evidence" value="ECO:0007669"/>
    <property type="project" value="TreeGrafter"/>
</dbReference>
<dbReference type="EMBL" id="AZIL01001062">
    <property type="protein sequence ID" value="EWM25021.1"/>
    <property type="molecule type" value="Genomic_DNA"/>
</dbReference>
<feature type="domain" description="JmjC" evidence="1">
    <location>
        <begin position="137"/>
        <end position="316"/>
    </location>
</feature>
<comment type="caution">
    <text evidence="2">The sequence shown here is derived from an EMBL/GenBank/DDBJ whole genome shotgun (WGS) entry which is preliminary data.</text>
</comment>
<proteinExistence type="predicted"/>
<dbReference type="InterPro" id="IPR041667">
    <property type="entry name" value="Cupin_8"/>
</dbReference>
<gene>
    <name evidence="2" type="ORF">Naga_100068g27</name>
</gene>
<evidence type="ECO:0000313" key="2">
    <source>
        <dbReference type="EMBL" id="EWM25021.1"/>
    </source>
</evidence>
<keyword evidence="3" id="KW-1185">Reference proteome</keyword>
<dbReference type="PROSITE" id="PS51184">
    <property type="entry name" value="JMJC"/>
    <property type="match status" value="1"/>
</dbReference>
<dbReference type="GO" id="GO:0045905">
    <property type="term" value="P:positive regulation of translational termination"/>
    <property type="evidence" value="ECO:0007669"/>
    <property type="project" value="TreeGrafter"/>
</dbReference>
<dbReference type="Proteomes" id="UP000019335">
    <property type="component" value="Chromosome 12"/>
</dbReference>
<dbReference type="Gene3D" id="2.60.120.650">
    <property type="entry name" value="Cupin"/>
    <property type="match status" value="1"/>
</dbReference>
<dbReference type="SMART" id="SM00558">
    <property type="entry name" value="JmjC"/>
    <property type="match status" value="1"/>
</dbReference>
<evidence type="ECO:0000259" key="1">
    <source>
        <dbReference type="PROSITE" id="PS51184"/>
    </source>
</evidence>
<organism evidence="2 3">
    <name type="scientific">Nannochloropsis gaditana</name>
    <dbReference type="NCBI Taxonomy" id="72520"/>
    <lineage>
        <taxon>Eukaryota</taxon>
        <taxon>Sar</taxon>
        <taxon>Stramenopiles</taxon>
        <taxon>Ochrophyta</taxon>
        <taxon>Eustigmatophyceae</taxon>
        <taxon>Eustigmatales</taxon>
        <taxon>Monodopsidaceae</taxon>
        <taxon>Nannochloropsis</taxon>
    </lineage>
</organism>
<dbReference type="SUPFAM" id="SSF51197">
    <property type="entry name" value="Clavaminate synthase-like"/>
    <property type="match status" value="1"/>
</dbReference>
<sequence length="401" mass="45781">MERQRCRRISWGILISFNFLPITRGLLRTLPLPPCLDARDLPSQQALDAYIKKGPCVLTHAFDKDPNTRKMADDTFSDTFFEEFQDVELEVQLKRNSKIAKPRLYSGTLAGIVDGMMQKSTHEEAWYLLNEKLLEDSQNRKIKDPFRLPPSLFGKLDYFDLFPQRIRPKKHCLILGGTGARSFLHVDPFEWTGVNYLLEGRKIWTFFPPCSADLGLKRVLPEAWEGEVSAGWKSTDFDLYYKVPEIFEGAVTLDLPEVLADVEGVQALVQEEGELVVIPPGWAHQVYHLKPGLSLAWQVCNHGNLKNVIMHMLTWAIESGGNLRHAQERPLHGGKAGLGQMEGTQEHVTRMVEIICQDTTEGVDERHQVMATIEKALRQAMILRHGPERGLQAYERLWQKQ</sequence>
<dbReference type="InterPro" id="IPR003347">
    <property type="entry name" value="JmjC_dom"/>
</dbReference>
<dbReference type="GO" id="GO:0005634">
    <property type="term" value="C:nucleus"/>
    <property type="evidence" value="ECO:0007669"/>
    <property type="project" value="TreeGrafter"/>
</dbReference>
<dbReference type="Pfam" id="PF13621">
    <property type="entry name" value="Cupin_8"/>
    <property type="match status" value="1"/>
</dbReference>